<comment type="caution">
    <text evidence="2">The sequence shown here is derived from an EMBL/GenBank/DDBJ whole genome shotgun (WGS) entry which is preliminary data.</text>
</comment>
<evidence type="ECO:0000313" key="3">
    <source>
        <dbReference type="Proteomes" id="UP000242814"/>
    </source>
</evidence>
<reference evidence="2 3" key="1">
    <citation type="submission" date="2016-06" db="EMBL/GenBank/DDBJ databases">
        <authorList>
            <person name="Kjaerup R.B."/>
            <person name="Dalgaard T.S."/>
            <person name="Juul-Madsen H.R."/>
        </authorList>
    </citation>
    <scope>NUCLEOTIDE SEQUENCE [LARGE SCALE GENOMIC DNA]</scope>
    <source>
        <strain evidence="2 3">Pb300</strain>
    </source>
</reference>
<dbReference type="EMBL" id="LZYO01000188">
    <property type="protein sequence ID" value="ODH26396.1"/>
    <property type="molecule type" value="Genomic_DNA"/>
</dbReference>
<feature type="region of interest" description="Disordered" evidence="1">
    <location>
        <begin position="69"/>
        <end position="88"/>
    </location>
</feature>
<sequence length="126" mass="14284">MPWIQIVGVKISFTVTTVSECLLAFLSVMKAFEQQSEAAKTMPYPDARMIHNSTNQVHEPVNFLPLMSGISPHQLEDEDDDDDDTHRSRLVSRNGISQISALRFSFIGDIWVYFAWTDQHAPTSLD</sequence>
<accession>A0A1D2JCI2</accession>
<name>A0A1D2JCI2_PARBR</name>
<dbReference type="Proteomes" id="UP000242814">
    <property type="component" value="Unassembled WGS sequence"/>
</dbReference>
<proteinExistence type="predicted"/>
<dbReference type="AlphaFoldDB" id="A0A1D2JCI2"/>
<organism evidence="2 3">
    <name type="scientific">Paracoccidioides brasiliensis</name>
    <dbReference type="NCBI Taxonomy" id="121759"/>
    <lineage>
        <taxon>Eukaryota</taxon>
        <taxon>Fungi</taxon>
        <taxon>Dikarya</taxon>
        <taxon>Ascomycota</taxon>
        <taxon>Pezizomycotina</taxon>
        <taxon>Eurotiomycetes</taxon>
        <taxon>Eurotiomycetidae</taxon>
        <taxon>Onygenales</taxon>
        <taxon>Ajellomycetaceae</taxon>
        <taxon>Paracoccidioides</taxon>
    </lineage>
</organism>
<protein>
    <submittedName>
        <fullName evidence="2">Uncharacterized protein</fullName>
    </submittedName>
</protein>
<evidence type="ECO:0000256" key="1">
    <source>
        <dbReference type="SAM" id="MobiDB-lite"/>
    </source>
</evidence>
<dbReference type="VEuPathDB" id="FungiDB:PABG_03897"/>
<evidence type="ECO:0000313" key="2">
    <source>
        <dbReference type="EMBL" id="ODH26396.1"/>
    </source>
</evidence>
<dbReference type="VEuPathDB" id="FungiDB:PADG_12283"/>
<gene>
    <name evidence="2" type="ORF">ACO22_04614</name>
</gene>